<sequence length="597" mass="68711">MYKERRGKLISDAWQHGVDNFLDHAFSLPDAAVDGESHCPCSNCFCRHKRTRDVMTRHLCSNGFMLGYERWTSHGESDVPENVEHDNVGGGDRMNDMLVDAIVAEGVSKGDEPTKAAKKFYEMLMEADKPLHEKTTQSRLSIVGRLMTIKTQHNLSEACYNEMMTLIHDIVGDDAAKDLPANFHRSKKLVHSLAMPYVKIHACPNNCMIYYKENENKEKCTICKEPRYDHVRTIWKKNPRYNNGGTRVQNDGCTLDVFQHEGNLHGRAIARELSREELNVARLYILINCSAVDRFREEFEDEKYAMHPNLTSEGLDQMMASEFVEWFEIACKRDHNSDEDLWNLANGCSSRAYSYSSYDVNGFRFRSEVSEKKHRRLKTVNTGVCLSSFISETQHLEYYGVIEEIIKLSFTAGRKIEMVLIKCRWFDPIKGVKPNAKLGLVEIQWSSRLRNFEPFAMAHQATQAYYLKYASSRRDLRDWRVVYTIQPSSSLSNLDDCANDPSTTDEYFQEVSQLGSFSVDVGKFVDESAEPRKESDDVMLDPSEIEIIENQDFNDEGEESSQDDLEESTDEEEDLPQEEGEEETYETEDEDDAIEHD</sequence>
<dbReference type="InterPro" id="IPR025312">
    <property type="entry name" value="DUF4216"/>
</dbReference>
<feature type="region of interest" description="Disordered" evidence="1">
    <location>
        <begin position="527"/>
        <end position="597"/>
    </location>
</feature>
<dbReference type="Pfam" id="PF13963">
    <property type="entry name" value="Transpos_assoc"/>
    <property type="match status" value="1"/>
</dbReference>
<dbReference type="AlphaFoldDB" id="A0A7H4LAQ3"/>
<dbReference type="OMA" id="FISETQH"/>
<evidence type="ECO:0000259" key="3">
    <source>
        <dbReference type="Pfam" id="PF13963"/>
    </source>
</evidence>
<dbReference type="InterPro" id="IPR029480">
    <property type="entry name" value="Transpos_assoc"/>
</dbReference>
<dbReference type="Pfam" id="PF13952">
    <property type="entry name" value="DUF4216"/>
    <property type="match status" value="1"/>
</dbReference>
<evidence type="ECO:0000256" key="1">
    <source>
        <dbReference type="SAM" id="MobiDB-lite"/>
    </source>
</evidence>
<dbReference type="EMBL" id="LS480641">
    <property type="protein sequence ID" value="SPT15691.1"/>
    <property type="molecule type" value="Genomic_DNA"/>
</dbReference>
<feature type="domain" description="DUF4216" evidence="2">
    <location>
        <begin position="416"/>
        <end position="482"/>
    </location>
</feature>
<dbReference type="Gramene" id="TraesLAC2D03G01042200.1">
    <property type="protein sequence ID" value="TraesLAC2D03G01042200.1"/>
    <property type="gene ID" value="TraesLAC2D03G01042200"/>
</dbReference>
<dbReference type="Proteomes" id="UP000280104">
    <property type="component" value="Chromosome II"/>
</dbReference>
<organism evidence="4 5">
    <name type="scientific">Triticum aestivum</name>
    <name type="common">Wheat</name>
    <dbReference type="NCBI Taxonomy" id="4565"/>
    <lineage>
        <taxon>Eukaryota</taxon>
        <taxon>Viridiplantae</taxon>
        <taxon>Streptophyta</taxon>
        <taxon>Embryophyta</taxon>
        <taxon>Tracheophyta</taxon>
        <taxon>Spermatophyta</taxon>
        <taxon>Magnoliopsida</taxon>
        <taxon>Liliopsida</taxon>
        <taxon>Poales</taxon>
        <taxon>Poaceae</taxon>
        <taxon>BOP clade</taxon>
        <taxon>Pooideae</taxon>
        <taxon>Triticodae</taxon>
        <taxon>Triticeae</taxon>
        <taxon>Triticinae</taxon>
        <taxon>Triticum</taxon>
    </lineage>
</organism>
<gene>
    <name evidence="4" type="ORF">CAMPLR22A2D_LOCUS281</name>
</gene>
<accession>A0A7H4LAQ3</accession>
<feature type="compositionally biased region" description="Acidic residues" evidence="1">
    <location>
        <begin position="537"/>
        <end position="597"/>
    </location>
</feature>
<dbReference type="Gramene" id="TraesLDM2D03G01091320.1">
    <property type="protein sequence ID" value="TraesLDM2D03G01091320.1"/>
    <property type="gene ID" value="TraesLDM2D03G01091320"/>
</dbReference>
<dbReference type="PANTHER" id="PTHR48258:SF3">
    <property type="entry name" value="FK506-BINDING PROTEIN 4-LIKE ISOFORM X1"/>
    <property type="match status" value="1"/>
</dbReference>
<name>A0A7H4LAQ3_WHEAT</name>
<reference evidence="4 5" key="1">
    <citation type="submission" date="2018-05" db="EMBL/GenBank/DDBJ databases">
        <authorList>
            <person name="Thind KAUR A."/>
        </authorList>
    </citation>
    <scope>NUCLEOTIDE SEQUENCE [LARGE SCALE GENOMIC DNA]</scope>
</reference>
<evidence type="ECO:0000313" key="4">
    <source>
        <dbReference type="EMBL" id="SPT15691.1"/>
    </source>
</evidence>
<proteinExistence type="predicted"/>
<evidence type="ECO:0000313" key="5">
    <source>
        <dbReference type="Proteomes" id="UP000280104"/>
    </source>
</evidence>
<feature type="compositionally biased region" description="Basic and acidic residues" evidence="1">
    <location>
        <begin position="527"/>
        <end position="536"/>
    </location>
</feature>
<dbReference type="PANTHER" id="PTHR48258">
    <property type="entry name" value="DUF4218 DOMAIN-CONTAINING PROTEIN-RELATED"/>
    <property type="match status" value="1"/>
</dbReference>
<feature type="domain" description="Transposase-associated" evidence="3">
    <location>
        <begin position="7"/>
        <end position="76"/>
    </location>
</feature>
<evidence type="ECO:0000259" key="2">
    <source>
        <dbReference type="Pfam" id="PF13952"/>
    </source>
</evidence>
<protein>
    <submittedName>
        <fullName evidence="4">Uncharacterized protein</fullName>
    </submittedName>
</protein>